<evidence type="ECO:0000256" key="1">
    <source>
        <dbReference type="SAM" id="MobiDB-lite"/>
    </source>
</evidence>
<dbReference type="EMBL" id="CABFNP030001262">
    <property type="protein sequence ID" value="CAI6095183.1"/>
    <property type="molecule type" value="Genomic_DNA"/>
</dbReference>
<reference evidence="2" key="1">
    <citation type="submission" date="2023-01" db="EMBL/GenBank/DDBJ databases">
        <authorList>
            <person name="Piombo E."/>
        </authorList>
    </citation>
    <scope>NUCLEOTIDE SEQUENCE</scope>
</reference>
<keyword evidence="3" id="KW-1185">Reference proteome</keyword>
<organism evidence="2 3">
    <name type="scientific">Clonostachys chloroleuca</name>
    <dbReference type="NCBI Taxonomy" id="1926264"/>
    <lineage>
        <taxon>Eukaryota</taxon>
        <taxon>Fungi</taxon>
        <taxon>Dikarya</taxon>
        <taxon>Ascomycota</taxon>
        <taxon>Pezizomycotina</taxon>
        <taxon>Sordariomycetes</taxon>
        <taxon>Hypocreomycetidae</taxon>
        <taxon>Hypocreales</taxon>
        <taxon>Bionectriaceae</taxon>
        <taxon>Clonostachys</taxon>
    </lineage>
</organism>
<dbReference type="AlphaFoldDB" id="A0AA35MDJ5"/>
<name>A0AA35MDJ5_9HYPO</name>
<feature type="region of interest" description="Disordered" evidence="1">
    <location>
        <begin position="1"/>
        <end position="70"/>
    </location>
</feature>
<sequence length="284" mass="32607">MVNEDFDESPMLDVIDESPMSDDFDESPMSDVSDKSPVPDGLDESPTTSFLEESSEQDSSDDSYKSDDDYDLYPVPDEFDDFSTEDFFDEFPMPSLEFAFRGRPVQSQWDAIRVNLKQPNQDQATALAFMRLAGSLGSWAIKNKPLEPLLDFFRFMEGQKRDIFYETALFMTSFLMMAILEKKANCVSSLGSEWSSAQSYDDFWQSYFQSGGYSRVYPNFIKFDQQGGIFLGEDETTVWSGAERPIEFVQFDRHWVFDGDAAQQGIVRVRRYFSTGIADIYRDS</sequence>
<dbReference type="Proteomes" id="UP001160390">
    <property type="component" value="Unassembled WGS sequence"/>
</dbReference>
<accession>A0AA35MDJ5</accession>
<evidence type="ECO:0000313" key="2">
    <source>
        <dbReference type="EMBL" id="CAI6095183.1"/>
    </source>
</evidence>
<proteinExistence type="predicted"/>
<feature type="compositionally biased region" description="Acidic residues" evidence="1">
    <location>
        <begin position="1"/>
        <end position="28"/>
    </location>
</feature>
<evidence type="ECO:0000313" key="3">
    <source>
        <dbReference type="Proteomes" id="UP001160390"/>
    </source>
</evidence>
<protein>
    <submittedName>
        <fullName evidence="2">Uncharacterized protein</fullName>
    </submittedName>
</protein>
<gene>
    <name evidence="2" type="ORF">CCHLO57077_00013263</name>
</gene>
<comment type="caution">
    <text evidence="2">The sequence shown here is derived from an EMBL/GenBank/DDBJ whole genome shotgun (WGS) entry which is preliminary data.</text>
</comment>